<dbReference type="PANTHER" id="PTHR48219:SF2">
    <property type="entry name" value="VACUOLAR PROTEIN SORTING-ASSOCIATED PROTEIN 62"/>
    <property type="match status" value="1"/>
</dbReference>
<dbReference type="InterPro" id="IPR009291">
    <property type="entry name" value="Vps62"/>
</dbReference>
<accession>A0A6P7ZUQ5</accession>
<dbReference type="GeneID" id="115481879"/>
<keyword evidence="1" id="KW-1185">Reference proteome</keyword>
<dbReference type="AlphaFoldDB" id="A0A6P7ZUQ5"/>
<evidence type="ECO:0000313" key="1">
    <source>
        <dbReference type="Proteomes" id="UP000515156"/>
    </source>
</evidence>
<dbReference type="KEGG" id="muo:115481879"/>
<dbReference type="Proteomes" id="UP000515156">
    <property type="component" value="Chromosome 12"/>
</dbReference>
<name>A0A6P7ZUQ5_9AMPH</name>
<organism evidence="1 2">
    <name type="scientific">Microcaecilia unicolor</name>
    <dbReference type="NCBI Taxonomy" id="1415580"/>
    <lineage>
        <taxon>Eukaryota</taxon>
        <taxon>Metazoa</taxon>
        <taxon>Chordata</taxon>
        <taxon>Craniata</taxon>
        <taxon>Vertebrata</taxon>
        <taxon>Euteleostomi</taxon>
        <taxon>Amphibia</taxon>
        <taxon>Gymnophiona</taxon>
        <taxon>Siphonopidae</taxon>
        <taxon>Microcaecilia</taxon>
    </lineage>
</organism>
<protein>
    <submittedName>
        <fullName evidence="2">Uncharacterized protein LOC115481879</fullName>
    </submittedName>
</protein>
<dbReference type="RefSeq" id="XP_030077184.1">
    <property type="nucleotide sequence ID" value="XM_030221324.1"/>
</dbReference>
<reference evidence="2" key="1">
    <citation type="submission" date="2025-08" db="UniProtKB">
        <authorList>
            <consortium name="RefSeq"/>
        </authorList>
    </citation>
    <scope>IDENTIFICATION</scope>
</reference>
<proteinExistence type="predicted"/>
<dbReference type="Gene3D" id="2.170.15.10">
    <property type="entry name" value="Proaerolysin, chain A, domain 3"/>
    <property type="match status" value="1"/>
</dbReference>
<dbReference type="PANTHER" id="PTHR48219">
    <property type="entry name" value="VACUOLAR PROTEIN SORTING-ASSOCIATED PROTEIN 62-RELATED"/>
    <property type="match status" value="1"/>
</dbReference>
<sequence length="605" mass="66376">MGNMDVAREIMKGTTWGIVLFLSIQVTHQISLKKEASNRQSIAYTYTSQYEFTWDNKGSNSKHDVSIWRPISSPKGFYPVGDTAVSMYAPPHHSALLVQDMGDGIVKPPHSFRKIWTDKGSSADIPVTIYRMIPPQNYTCLGHVAVRSYRKSPNADLYRCVQSTLVTDGILSLIWRGRHLGTEEDCSLWQIESNSSITSGISTGSFLCAASKHPPSDVPYLLDSQKANLSELSANSQDIALILFETKNTERVWDNHGTESTKEISIWRAPGCCSLGDIAVAGYSQPPGAVLRAKKPGALTMPTDYIYVWSNICSRGKNIAIWRPVCPTGYASLGHIATVNPNKKPSHNTVHCVNESYVAPGTWAKVWDSRGTKIKESVTIWRADSQDSLGKGVYAMSSVKGYGPIDDPALVLNSSYVKVFTSNNENPSTKVVIYDIEYDFNAKKILSTDQQRLSSKTKVQNCAAAAGSPPLKVERELSFSVESESIWRLGSDAVETGVPGKIHTAIPNVAEGRVTTSLSKKFITGAPIRHVETQSDFRTARVTVNPGSFLECYVSGLRSTVKVPWRGLLKSIFHDGTFTIQTVMGEYTGVQVSEITVSADDPVEC</sequence>
<gene>
    <name evidence="2" type="primary">LOC115481879</name>
</gene>
<dbReference type="OrthoDB" id="428159at2759"/>
<evidence type="ECO:0000313" key="2">
    <source>
        <dbReference type="RefSeq" id="XP_030077184.1"/>
    </source>
</evidence>
<dbReference type="InParanoid" id="A0A6P7ZUQ5"/>
<dbReference type="Pfam" id="PF06101">
    <property type="entry name" value="Vps62"/>
    <property type="match status" value="2"/>
</dbReference>